<proteinExistence type="predicted"/>
<keyword evidence="1" id="KW-1133">Transmembrane helix</keyword>
<gene>
    <name evidence="3" type="ORF">JKP88DRAFT_199041</name>
</gene>
<evidence type="ECO:0000256" key="2">
    <source>
        <dbReference type="SAM" id="SignalP"/>
    </source>
</evidence>
<keyword evidence="1" id="KW-0812">Transmembrane</keyword>
<dbReference type="OrthoDB" id="2014201at2759"/>
<evidence type="ECO:0000313" key="4">
    <source>
        <dbReference type="Proteomes" id="UP000664859"/>
    </source>
</evidence>
<organism evidence="3 4">
    <name type="scientific">Tribonema minus</name>
    <dbReference type="NCBI Taxonomy" id="303371"/>
    <lineage>
        <taxon>Eukaryota</taxon>
        <taxon>Sar</taxon>
        <taxon>Stramenopiles</taxon>
        <taxon>Ochrophyta</taxon>
        <taxon>PX clade</taxon>
        <taxon>Xanthophyceae</taxon>
        <taxon>Tribonematales</taxon>
        <taxon>Tribonemataceae</taxon>
        <taxon>Tribonema</taxon>
    </lineage>
</organism>
<feature type="transmembrane region" description="Helical" evidence="1">
    <location>
        <begin position="293"/>
        <end position="312"/>
    </location>
</feature>
<dbReference type="Gene3D" id="3.90.550.10">
    <property type="entry name" value="Spore Coat Polysaccharide Biosynthesis Protein SpsA, Chain A"/>
    <property type="match status" value="1"/>
</dbReference>
<keyword evidence="2" id="KW-0732">Signal</keyword>
<evidence type="ECO:0000313" key="3">
    <source>
        <dbReference type="EMBL" id="KAG5183436.1"/>
    </source>
</evidence>
<evidence type="ECO:0000256" key="1">
    <source>
        <dbReference type="SAM" id="Phobius"/>
    </source>
</evidence>
<dbReference type="SUPFAM" id="SSF53448">
    <property type="entry name" value="Nucleotide-diphospho-sugar transferases"/>
    <property type="match status" value="1"/>
</dbReference>
<feature type="chain" id="PRO_5032595690" evidence="2">
    <location>
        <begin position="20"/>
        <end position="324"/>
    </location>
</feature>
<accession>A0A835YXV5</accession>
<reference evidence="3" key="1">
    <citation type="submission" date="2021-02" db="EMBL/GenBank/DDBJ databases">
        <title>First Annotated Genome of the Yellow-green Alga Tribonema minus.</title>
        <authorList>
            <person name="Mahan K.M."/>
        </authorList>
    </citation>
    <scope>NUCLEOTIDE SEQUENCE</scope>
    <source>
        <strain evidence="3">UTEX B ZZ1240</strain>
    </source>
</reference>
<dbReference type="PANTHER" id="PTHR11183">
    <property type="entry name" value="GLYCOGENIN SUBFAMILY MEMBER"/>
    <property type="match status" value="1"/>
</dbReference>
<comment type="caution">
    <text evidence="3">The sequence shown here is derived from an EMBL/GenBank/DDBJ whole genome shotgun (WGS) entry which is preliminary data.</text>
</comment>
<keyword evidence="1" id="KW-0472">Membrane</keyword>
<dbReference type="AlphaFoldDB" id="A0A835YXV5"/>
<sequence>MRVALATCIHLLAQSIAFADISATSTSRHAYAAVLHDNSVQGLQALGASLRHSGSQAPLVALVSPGVSQSAISQLQRSGWLVRRAAEASPAAPAQQLTTALEAWLLNDYERVVLLGPDTLALANVDDLFTCPAALCFVVASSELAGAAALVLKPSASVHADMQRASGQLRPVSTTIAEFISVYTAPLLPQCTYFDPQSGYDEQAAIDTTCHRLPTRYSGDLLLVVLNGGLSMVRAQNKMPDEWWTARRARLVVFNLAGLTPAWWASAPFLPMTQIWHQSVADANAGRSWARQLSLLLCLPPLIGACVAAVWLRRGGSPWFDRRA</sequence>
<dbReference type="EMBL" id="JAFCMP010000212">
    <property type="protein sequence ID" value="KAG5183436.1"/>
    <property type="molecule type" value="Genomic_DNA"/>
</dbReference>
<protein>
    <submittedName>
        <fullName evidence="3">Uncharacterized protein</fullName>
    </submittedName>
</protein>
<name>A0A835YXV5_9STRA</name>
<dbReference type="Proteomes" id="UP000664859">
    <property type="component" value="Unassembled WGS sequence"/>
</dbReference>
<dbReference type="InterPro" id="IPR050587">
    <property type="entry name" value="GNT1/Glycosyltrans_8"/>
</dbReference>
<keyword evidence="4" id="KW-1185">Reference proteome</keyword>
<feature type="signal peptide" evidence="2">
    <location>
        <begin position="1"/>
        <end position="19"/>
    </location>
</feature>
<feature type="non-terminal residue" evidence="3">
    <location>
        <position position="1"/>
    </location>
</feature>
<dbReference type="InterPro" id="IPR029044">
    <property type="entry name" value="Nucleotide-diphossugar_trans"/>
</dbReference>